<reference evidence="3" key="2">
    <citation type="submission" date="2020-04" db="EMBL/GenBank/DDBJ databases">
        <authorList>
            <consortium name="NCBI Genome Project"/>
        </authorList>
    </citation>
    <scope>NUCLEOTIDE SEQUENCE</scope>
    <source>
        <strain evidence="3">CBS 342.82</strain>
    </source>
</reference>
<dbReference type="Proteomes" id="UP000504637">
    <property type="component" value="Unplaced"/>
</dbReference>
<dbReference type="AlphaFoldDB" id="A0A6J3MGT8"/>
<organism evidence="3">
    <name type="scientific">Dissoconium aciculare CBS 342.82</name>
    <dbReference type="NCBI Taxonomy" id="1314786"/>
    <lineage>
        <taxon>Eukaryota</taxon>
        <taxon>Fungi</taxon>
        <taxon>Dikarya</taxon>
        <taxon>Ascomycota</taxon>
        <taxon>Pezizomycotina</taxon>
        <taxon>Dothideomycetes</taxon>
        <taxon>Dothideomycetidae</taxon>
        <taxon>Mycosphaerellales</taxon>
        <taxon>Dissoconiaceae</taxon>
        <taxon>Dissoconium</taxon>
    </lineage>
</organism>
<keyword evidence="2" id="KW-1185">Reference proteome</keyword>
<evidence type="ECO:0000313" key="2">
    <source>
        <dbReference type="Proteomes" id="UP000504637"/>
    </source>
</evidence>
<keyword evidence="1" id="KW-0812">Transmembrane</keyword>
<name>A0A6J3MGT8_9PEZI</name>
<protein>
    <submittedName>
        <fullName evidence="3">Uncharacterized protein</fullName>
    </submittedName>
</protein>
<feature type="transmembrane region" description="Helical" evidence="1">
    <location>
        <begin position="106"/>
        <end position="127"/>
    </location>
</feature>
<dbReference type="RefSeq" id="XP_033463935.1">
    <property type="nucleotide sequence ID" value="XM_033609076.1"/>
</dbReference>
<reference evidence="3" key="3">
    <citation type="submission" date="2025-08" db="UniProtKB">
        <authorList>
            <consortium name="RefSeq"/>
        </authorList>
    </citation>
    <scope>IDENTIFICATION</scope>
    <source>
        <strain evidence="3">CBS 342.82</strain>
    </source>
</reference>
<evidence type="ECO:0000313" key="3">
    <source>
        <dbReference type="RefSeq" id="XP_033463935.1"/>
    </source>
</evidence>
<reference evidence="3" key="1">
    <citation type="submission" date="2020-01" db="EMBL/GenBank/DDBJ databases">
        <authorList>
            <consortium name="DOE Joint Genome Institute"/>
            <person name="Haridas S."/>
            <person name="Albert R."/>
            <person name="Binder M."/>
            <person name="Bloem J."/>
            <person name="Labutti K."/>
            <person name="Salamov A."/>
            <person name="Andreopoulos B."/>
            <person name="Baker S.E."/>
            <person name="Barry K."/>
            <person name="Bills G."/>
            <person name="Bluhm B.H."/>
            <person name="Cannon C."/>
            <person name="Castanera R."/>
            <person name="Culley D.E."/>
            <person name="Daum C."/>
            <person name="Ezra D."/>
            <person name="Gonzalez J.B."/>
            <person name="Henrissat B."/>
            <person name="Kuo A."/>
            <person name="Liang C."/>
            <person name="Lipzen A."/>
            <person name="Lutzoni F."/>
            <person name="Magnuson J."/>
            <person name="Mondo S."/>
            <person name="Nolan M."/>
            <person name="Ohm R."/>
            <person name="Pangilinan J."/>
            <person name="Park H.-J."/>
            <person name="Ramirez L."/>
            <person name="Alfaro M."/>
            <person name="Sun H."/>
            <person name="Tritt A."/>
            <person name="Yoshinaga Y."/>
            <person name="Zwiers L.-H."/>
            <person name="Turgeon B.G."/>
            <person name="Goodwin S.B."/>
            <person name="Spatafora J.W."/>
            <person name="Crous P.W."/>
            <person name="Grigoriev I.V."/>
        </authorList>
    </citation>
    <scope>NUCLEOTIDE SEQUENCE</scope>
    <source>
        <strain evidence="3">CBS 342.82</strain>
    </source>
</reference>
<evidence type="ECO:0000256" key="1">
    <source>
        <dbReference type="SAM" id="Phobius"/>
    </source>
</evidence>
<keyword evidence="1" id="KW-0472">Membrane</keyword>
<sequence length="133" mass="15243">MTSYRESYARLIRYATCTTFCDRHQVLHTACDDMLFSLNTAIGAVKSVSIAVSPDMTCTVGQRRQGETMSRPSNIDRMICTLAAYRWAPGLRKRHRLSKPRAGREVLISLFQGAVCLFYFVWIYSFLNVLMFL</sequence>
<dbReference type="GeneID" id="54366877"/>
<proteinExistence type="predicted"/>
<gene>
    <name evidence="3" type="ORF">K489DRAFT_961</name>
</gene>
<accession>A0A6J3MGT8</accession>
<keyword evidence="1" id="KW-1133">Transmembrane helix</keyword>